<feature type="signal peptide" evidence="1">
    <location>
        <begin position="1"/>
        <end position="22"/>
    </location>
</feature>
<name>A0A1E5GFQ0_9ENTE</name>
<dbReference type="AlphaFoldDB" id="A0A1E5GFQ0"/>
<gene>
    <name evidence="2" type="ORF">BCR21_12320</name>
</gene>
<reference evidence="3" key="1">
    <citation type="submission" date="2016-09" db="EMBL/GenBank/DDBJ databases">
        <authorList>
            <person name="Gulvik C.A."/>
        </authorList>
    </citation>
    <scope>NUCLEOTIDE SEQUENCE [LARGE SCALE GENOMIC DNA]</scope>
    <source>
        <strain evidence="3">DSM 23328</strain>
    </source>
</reference>
<proteinExistence type="predicted"/>
<evidence type="ECO:0000256" key="1">
    <source>
        <dbReference type="SAM" id="SignalP"/>
    </source>
</evidence>
<keyword evidence="1" id="KW-0732">Signal</keyword>
<feature type="chain" id="PRO_5039308483" description="DUF1310 domain-containing protein" evidence="1">
    <location>
        <begin position="23"/>
        <end position="160"/>
    </location>
</feature>
<protein>
    <recommendedName>
        <fullName evidence="4">DUF1310 domain-containing protein</fullName>
    </recommendedName>
</protein>
<evidence type="ECO:0000313" key="2">
    <source>
        <dbReference type="EMBL" id="OEG11060.1"/>
    </source>
</evidence>
<dbReference type="EMBL" id="MIJZ01000014">
    <property type="protein sequence ID" value="OEG11060.1"/>
    <property type="molecule type" value="Genomic_DNA"/>
</dbReference>
<organism evidence="2 3">
    <name type="scientific">Enterococcus ureasiticus</name>
    <dbReference type="NCBI Taxonomy" id="903984"/>
    <lineage>
        <taxon>Bacteria</taxon>
        <taxon>Bacillati</taxon>
        <taxon>Bacillota</taxon>
        <taxon>Bacilli</taxon>
        <taxon>Lactobacillales</taxon>
        <taxon>Enterococcaceae</taxon>
        <taxon>Enterococcus</taxon>
    </lineage>
</organism>
<evidence type="ECO:0000313" key="3">
    <source>
        <dbReference type="Proteomes" id="UP000094068"/>
    </source>
</evidence>
<dbReference type="RefSeq" id="WP_069646807.1">
    <property type="nucleotide sequence ID" value="NZ_MIJZ01000014.1"/>
</dbReference>
<evidence type="ECO:0008006" key="4">
    <source>
        <dbReference type="Google" id="ProtNLM"/>
    </source>
</evidence>
<comment type="caution">
    <text evidence="2">The sequence shown here is derived from an EMBL/GenBank/DDBJ whole genome shotgun (WGS) entry which is preliminary data.</text>
</comment>
<sequence>MKKKVYLVSFSLLLLISFVTFTVYNKTKAQSQHIEETTLKNQKLDKESIEQFKKKISAKNTEAFSIDLKNADAETIYKTFNGPNSDEIISLVEMDHDDSDRILVSKDGTIVAGQIGIDENGTKVDSNTDKNSITVKELKDLILLHKQKIDELSAQNSPIE</sequence>
<keyword evidence="3" id="KW-1185">Reference proteome</keyword>
<accession>A0A1E5GFQ0</accession>
<dbReference type="Proteomes" id="UP000094068">
    <property type="component" value="Unassembled WGS sequence"/>
</dbReference>
<dbReference type="STRING" id="903984.BCR21_12320"/>
<dbReference type="OrthoDB" id="2193091at2"/>